<evidence type="ECO:0000313" key="6">
    <source>
        <dbReference type="Proteomes" id="UP001215280"/>
    </source>
</evidence>
<dbReference type="InterPro" id="IPR029058">
    <property type="entry name" value="AB_hydrolase_fold"/>
</dbReference>
<dbReference type="InterPro" id="IPR019826">
    <property type="entry name" value="Carboxylesterase_B_AS"/>
</dbReference>
<proteinExistence type="inferred from homology"/>
<keyword evidence="3" id="KW-0732">Signal</keyword>
<comment type="similarity">
    <text evidence="1 3">Belongs to the type-B carboxylesterase/lipase family.</text>
</comment>
<evidence type="ECO:0000256" key="3">
    <source>
        <dbReference type="RuleBase" id="RU361235"/>
    </source>
</evidence>
<dbReference type="PROSITE" id="PS00122">
    <property type="entry name" value="CARBOXYLESTERASE_B_1"/>
    <property type="match status" value="1"/>
</dbReference>
<feature type="signal peptide" evidence="3">
    <location>
        <begin position="1"/>
        <end position="23"/>
    </location>
</feature>
<dbReference type="InterPro" id="IPR050309">
    <property type="entry name" value="Type-B_Carboxylest/Lipase"/>
</dbReference>
<dbReference type="InterPro" id="IPR002018">
    <property type="entry name" value="CarbesteraseB"/>
</dbReference>
<dbReference type="PANTHER" id="PTHR11559">
    <property type="entry name" value="CARBOXYLESTERASE"/>
    <property type="match status" value="1"/>
</dbReference>
<gene>
    <name evidence="5" type="ORF">DFH07DRAFT_314689</name>
</gene>
<reference evidence="5" key="1">
    <citation type="submission" date="2023-03" db="EMBL/GenBank/DDBJ databases">
        <title>Massive genome expansion in bonnet fungi (Mycena s.s.) driven by repeated elements and novel gene families across ecological guilds.</title>
        <authorList>
            <consortium name="Lawrence Berkeley National Laboratory"/>
            <person name="Harder C.B."/>
            <person name="Miyauchi S."/>
            <person name="Viragh M."/>
            <person name="Kuo A."/>
            <person name="Thoen E."/>
            <person name="Andreopoulos B."/>
            <person name="Lu D."/>
            <person name="Skrede I."/>
            <person name="Drula E."/>
            <person name="Henrissat B."/>
            <person name="Morin E."/>
            <person name="Kohler A."/>
            <person name="Barry K."/>
            <person name="LaButti K."/>
            <person name="Morin E."/>
            <person name="Salamov A."/>
            <person name="Lipzen A."/>
            <person name="Mereny Z."/>
            <person name="Hegedus B."/>
            <person name="Baldrian P."/>
            <person name="Stursova M."/>
            <person name="Weitz H."/>
            <person name="Taylor A."/>
            <person name="Grigoriev I.V."/>
            <person name="Nagy L.G."/>
            <person name="Martin F."/>
            <person name="Kauserud H."/>
        </authorList>
    </citation>
    <scope>NUCLEOTIDE SEQUENCE</scope>
    <source>
        <strain evidence="5">CBHHK188m</strain>
    </source>
</reference>
<evidence type="ECO:0000259" key="4">
    <source>
        <dbReference type="Pfam" id="PF00135"/>
    </source>
</evidence>
<comment type="caution">
    <text evidence="5">The sequence shown here is derived from an EMBL/GenBank/DDBJ whole genome shotgun (WGS) entry which is preliminary data.</text>
</comment>
<keyword evidence="6" id="KW-1185">Reference proteome</keyword>
<dbReference type="Pfam" id="PF00135">
    <property type="entry name" value="COesterase"/>
    <property type="match status" value="1"/>
</dbReference>
<dbReference type="PROSITE" id="PS00941">
    <property type="entry name" value="CARBOXYLESTERASE_B_2"/>
    <property type="match status" value="1"/>
</dbReference>
<evidence type="ECO:0000256" key="2">
    <source>
        <dbReference type="ARBA" id="ARBA00022801"/>
    </source>
</evidence>
<organism evidence="5 6">
    <name type="scientific">Mycena maculata</name>
    <dbReference type="NCBI Taxonomy" id="230809"/>
    <lineage>
        <taxon>Eukaryota</taxon>
        <taxon>Fungi</taxon>
        <taxon>Dikarya</taxon>
        <taxon>Basidiomycota</taxon>
        <taxon>Agaricomycotina</taxon>
        <taxon>Agaricomycetes</taxon>
        <taxon>Agaricomycetidae</taxon>
        <taxon>Agaricales</taxon>
        <taxon>Marasmiineae</taxon>
        <taxon>Mycenaceae</taxon>
        <taxon>Mycena</taxon>
    </lineage>
</organism>
<dbReference type="GO" id="GO:0016787">
    <property type="term" value="F:hydrolase activity"/>
    <property type="evidence" value="ECO:0007669"/>
    <property type="project" value="UniProtKB-KW"/>
</dbReference>
<feature type="domain" description="Carboxylesterase type B" evidence="4">
    <location>
        <begin position="28"/>
        <end position="507"/>
    </location>
</feature>
<evidence type="ECO:0000313" key="5">
    <source>
        <dbReference type="EMBL" id="KAJ7719224.1"/>
    </source>
</evidence>
<dbReference type="EMBL" id="JARJLG010000294">
    <property type="protein sequence ID" value="KAJ7719224.1"/>
    <property type="molecule type" value="Genomic_DNA"/>
</dbReference>
<evidence type="ECO:0000256" key="1">
    <source>
        <dbReference type="ARBA" id="ARBA00005964"/>
    </source>
</evidence>
<accession>A0AAD7HF33</accession>
<dbReference type="InterPro" id="IPR019819">
    <property type="entry name" value="Carboxylesterase_B_CS"/>
</dbReference>
<dbReference type="Proteomes" id="UP001215280">
    <property type="component" value="Unassembled WGS sequence"/>
</dbReference>
<name>A0AAD7HF33_9AGAR</name>
<sequence length="553" mass="59203">MLLVYTTGTISFAFLTLLYPASAAGTGPSVSLPYGTFQGSTTGNLTEFLGVPFAQAGRFELPRAPALLPCIQNATEYGPACPQQAISPFVLPFNYSGPTGVATYQSISEDCLTLDIFKPSTANASANLPVLVWIYGGGFETGNSRDTDVSPVVERSILTGEPVIVVTLNYRLTAFGFLAGQEVASAGITNLGLRDQIFGLDWVQQHIAAFGGDPQRVVVGGFSAGSISTGLLLLRNNRNSSTLFRGAFMLSGSPETCPSIADGQVDYDGLVAANNCTSAADTLACLRAVPFDAFMATVNKTADYFSYRSLNLVWRPRVDGDVIARDPLVSVSQGLYSQAPFMTGNDDDEGTVFTLPLANITTDAEFVDYVHSNYFPSASAEQIAQIASLYPDNPSQGSPFDTGTADQLTPEYKRLAAFQGDSELIGPRRFFLEHASRRQDTWSWLNKRGKNTSPLGAFHVSDIPIFFPGNTTETTAVDALVNFINTLDPNRSAGPATANLSIFWPKWNTPSTTGSTSLLTFSDPGVVNVTAENFRVGAIQYLNGLIFDEALAK</sequence>
<dbReference type="SUPFAM" id="SSF53474">
    <property type="entry name" value="alpha/beta-Hydrolases"/>
    <property type="match status" value="1"/>
</dbReference>
<dbReference type="Gene3D" id="3.40.50.1820">
    <property type="entry name" value="alpha/beta hydrolase"/>
    <property type="match status" value="1"/>
</dbReference>
<dbReference type="EC" id="3.1.1.-" evidence="3"/>
<protein>
    <recommendedName>
        <fullName evidence="3">Carboxylic ester hydrolase</fullName>
        <ecNumber evidence="3">3.1.1.-</ecNumber>
    </recommendedName>
</protein>
<dbReference type="AlphaFoldDB" id="A0AAD7HF33"/>
<keyword evidence="2 3" id="KW-0378">Hydrolase</keyword>
<feature type="chain" id="PRO_5041781719" description="Carboxylic ester hydrolase" evidence="3">
    <location>
        <begin position="24"/>
        <end position="553"/>
    </location>
</feature>